<evidence type="ECO:0000313" key="3">
    <source>
        <dbReference type="Proteomes" id="UP000199681"/>
    </source>
</evidence>
<feature type="non-terminal residue" evidence="2">
    <location>
        <position position="1"/>
    </location>
</feature>
<evidence type="ECO:0000313" key="2">
    <source>
        <dbReference type="EMBL" id="SFH97128.1"/>
    </source>
</evidence>
<organism evidence="2 3">
    <name type="scientific">Cryobacterium levicorallinum</name>
    <dbReference type="NCBI Taxonomy" id="995038"/>
    <lineage>
        <taxon>Bacteria</taxon>
        <taxon>Bacillati</taxon>
        <taxon>Actinomycetota</taxon>
        <taxon>Actinomycetes</taxon>
        <taxon>Micrococcales</taxon>
        <taxon>Microbacteriaceae</taxon>
        <taxon>Cryobacterium</taxon>
    </lineage>
</organism>
<protein>
    <submittedName>
        <fullName evidence="2">Uncharacterized protein</fullName>
    </submittedName>
</protein>
<name>A0ABY1EID5_9MICO</name>
<keyword evidence="3" id="KW-1185">Reference proteome</keyword>
<dbReference type="Proteomes" id="UP000199681">
    <property type="component" value="Unassembled WGS sequence"/>
</dbReference>
<evidence type="ECO:0000256" key="1">
    <source>
        <dbReference type="SAM" id="MobiDB-lite"/>
    </source>
</evidence>
<accession>A0ABY1EID5</accession>
<sequence length="42" mass="4920">NIDMRHGRPWVRGPLIFDPTQTWRPAGQNRAATPAEKPHWEK</sequence>
<gene>
    <name evidence="2" type="ORF">SAMN05216274_1251</name>
</gene>
<proteinExistence type="predicted"/>
<comment type="caution">
    <text evidence="2">The sequence shown here is derived from an EMBL/GenBank/DDBJ whole genome shotgun (WGS) entry which is preliminary data.</text>
</comment>
<dbReference type="EMBL" id="FOPW01000025">
    <property type="protein sequence ID" value="SFH97128.1"/>
    <property type="molecule type" value="Genomic_DNA"/>
</dbReference>
<reference evidence="2 3" key="1">
    <citation type="submission" date="2016-10" db="EMBL/GenBank/DDBJ databases">
        <authorList>
            <person name="Varghese N."/>
            <person name="Submissions S."/>
        </authorList>
    </citation>
    <scope>NUCLEOTIDE SEQUENCE [LARGE SCALE GENOMIC DNA]</scope>
    <source>
        <strain evidence="2 3">GMCC 1.11211</strain>
    </source>
</reference>
<feature type="region of interest" description="Disordered" evidence="1">
    <location>
        <begin position="1"/>
        <end position="42"/>
    </location>
</feature>